<dbReference type="SUPFAM" id="SSF56770">
    <property type="entry name" value="HydA/Nqo6-like"/>
    <property type="match status" value="1"/>
</dbReference>
<dbReference type="GO" id="GO:0045271">
    <property type="term" value="C:respiratory chain complex I"/>
    <property type="evidence" value="ECO:0007669"/>
    <property type="project" value="TreeGrafter"/>
</dbReference>
<accession>A0A6V8Q1L9</accession>
<dbReference type="AlphaFoldDB" id="A0A6V8Q1L9"/>
<dbReference type="NCBIfam" id="TIGR01957">
    <property type="entry name" value="nuoB_fam"/>
    <property type="match status" value="1"/>
</dbReference>
<comment type="similarity">
    <text evidence="1 4">Belongs to the complex I 20 kDa subunit family.</text>
</comment>
<dbReference type="GO" id="GO:0051539">
    <property type="term" value="F:4 iron, 4 sulfur cluster binding"/>
    <property type="evidence" value="ECO:0007669"/>
    <property type="project" value="UniProtKB-KW"/>
</dbReference>
<evidence type="ECO:0000256" key="4">
    <source>
        <dbReference type="RuleBase" id="RU004464"/>
    </source>
</evidence>
<dbReference type="PANTHER" id="PTHR11995">
    <property type="entry name" value="NADH DEHYDROGENASE"/>
    <property type="match status" value="1"/>
</dbReference>
<dbReference type="GO" id="GO:0009060">
    <property type="term" value="P:aerobic respiration"/>
    <property type="evidence" value="ECO:0007669"/>
    <property type="project" value="TreeGrafter"/>
</dbReference>
<keyword evidence="4" id="KW-0479">Metal-binding</keyword>
<dbReference type="Pfam" id="PF01058">
    <property type="entry name" value="Oxidored_q6"/>
    <property type="match status" value="1"/>
</dbReference>
<sequence length="192" mass="21337">MEVDRQKHRRRGPVYGKLERVLAWSRLERVLAWSRRNSLGIYMIGSNCCAQEMMAIWGPSYDEERMGAYQVISPRHADILIVAGSISKQLARDIEEIYLQIPEPKWVIAMGACAIDGGLFAGSYATVRGLKELIPVSLFVPGCPPRPEALMRGIVKLQESTIGVEEEPGAWGEKRAGRTLLQSPPFPAESEG</sequence>
<evidence type="ECO:0000256" key="2">
    <source>
        <dbReference type="ARBA" id="ARBA00022485"/>
    </source>
</evidence>
<protein>
    <submittedName>
        <fullName evidence="7">NADH-quinone oxidoreductase subunit B</fullName>
    </submittedName>
</protein>
<comment type="caution">
    <text evidence="7">The sequence shown here is derived from an EMBL/GenBank/DDBJ whole genome shotgun (WGS) entry which is preliminary data.</text>
</comment>
<evidence type="ECO:0000256" key="1">
    <source>
        <dbReference type="ARBA" id="ARBA00009173"/>
    </source>
</evidence>
<dbReference type="GO" id="GO:0008137">
    <property type="term" value="F:NADH dehydrogenase (ubiquinone) activity"/>
    <property type="evidence" value="ECO:0007669"/>
    <property type="project" value="InterPro"/>
</dbReference>
<dbReference type="NCBIfam" id="NF005012">
    <property type="entry name" value="PRK06411.1"/>
    <property type="match status" value="1"/>
</dbReference>
<keyword evidence="3" id="KW-0874">Quinone</keyword>
<keyword evidence="2 4" id="KW-0004">4Fe-4S</keyword>
<dbReference type="GO" id="GO:0048038">
    <property type="term" value="F:quinone binding"/>
    <property type="evidence" value="ECO:0007669"/>
    <property type="project" value="UniProtKB-KW"/>
</dbReference>
<dbReference type="PANTHER" id="PTHR11995:SF14">
    <property type="entry name" value="NADH DEHYDROGENASE [UBIQUINONE] IRON-SULFUR PROTEIN 7, MITOCHONDRIAL"/>
    <property type="match status" value="1"/>
</dbReference>
<name>A0A6V8Q1L9_9ACTN</name>
<evidence type="ECO:0000313" key="8">
    <source>
        <dbReference type="Proteomes" id="UP000569018"/>
    </source>
</evidence>
<reference evidence="7 8" key="1">
    <citation type="journal article" date="2020" name="Front. Microbiol.">
        <title>Single-cell genomics of novel Actinobacteria with the Wood-Ljungdahl pathway discovered in a serpentinizing system.</title>
        <authorList>
            <person name="Merino N."/>
            <person name="Kawai M."/>
            <person name="Boyd E.S."/>
            <person name="Colman D.R."/>
            <person name="McGlynn S.E."/>
            <person name="Nealson K.H."/>
            <person name="Kurokawa K."/>
            <person name="Hongoh Y."/>
        </authorList>
    </citation>
    <scope>NUCLEOTIDE SEQUENCE [LARGE SCALE GENOMIC DNA]</scope>
    <source>
        <strain evidence="7 8">S47</strain>
    </source>
</reference>
<organism evidence="7 8">
    <name type="scientific">Candidatus Hakubella thermalkaliphila</name>
    <dbReference type="NCBI Taxonomy" id="2754717"/>
    <lineage>
        <taxon>Bacteria</taxon>
        <taxon>Bacillati</taxon>
        <taxon>Actinomycetota</taxon>
        <taxon>Actinomycetota incertae sedis</taxon>
        <taxon>Candidatus Hakubellales</taxon>
        <taxon>Candidatus Hakubellaceae</taxon>
        <taxon>Candidatus Hakubella</taxon>
    </lineage>
</organism>
<evidence type="ECO:0000259" key="6">
    <source>
        <dbReference type="Pfam" id="PF01058"/>
    </source>
</evidence>
<dbReference type="RefSeq" id="WP_176235348.1">
    <property type="nucleotide sequence ID" value="NZ_BLRU01000003.1"/>
</dbReference>
<evidence type="ECO:0000256" key="3">
    <source>
        <dbReference type="ARBA" id="ARBA00022719"/>
    </source>
</evidence>
<dbReference type="Proteomes" id="UP000569018">
    <property type="component" value="Unassembled WGS sequence"/>
</dbReference>
<evidence type="ECO:0000256" key="5">
    <source>
        <dbReference type="SAM" id="MobiDB-lite"/>
    </source>
</evidence>
<dbReference type="Gene3D" id="3.40.50.12280">
    <property type="match status" value="1"/>
</dbReference>
<dbReference type="GO" id="GO:0015990">
    <property type="term" value="P:electron transport coupled proton transport"/>
    <property type="evidence" value="ECO:0007669"/>
    <property type="project" value="TreeGrafter"/>
</dbReference>
<keyword evidence="4" id="KW-0408">Iron</keyword>
<dbReference type="InterPro" id="IPR006137">
    <property type="entry name" value="NADH_UbQ_OxRdtase-like_20kDa"/>
</dbReference>
<feature type="region of interest" description="Disordered" evidence="5">
    <location>
        <begin position="166"/>
        <end position="192"/>
    </location>
</feature>
<dbReference type="InterPro" id="IPR006138">
    <property type="entry name" value="NADH_UQ_OxRdtase_20Kd_su"/>
</dbReference>
<keyword evidence="4" id="KW-0411">Iron-sulfur</keyword>
<gene>
    <name evidence="7" type="ORF">HKBW3S47_00366</name>
</gene>
<proteinExistence type="inferred from homology"/>
<dbReference type="EMBL" id="BLSD01000011">
    <property type="protein sequence ID" value="GFP38665.1"/>
    <property type="molecule type" value="Genomic_DNA"/>
</dbReference>
<evidence type="ECO:0000313" key="7">
    <source>
        <dbReference type="EMBL" id="GFP38665.1"/>
    </source>
</evidence>
<feature type="domain" description="NADH:ubiquinone oxidoreductase-like 20kDa subunit" evidence="6">
    <location>
        <begin position="48"/>
        <end position="157"/>
    </location>
</feature>
<keyword evidence="4" id="KW-0520">NAD</keyword>
<dbReference type="GO" id="GO:0046872">
    <property type="term" value="F:metal ion binding"/>
    <property type="evidence" value="ECO:0007669"/>
    <property type="project" value="UniProtKB-KW"/>
</dbReference>